<proteinExistence type="predicted"/>
<feature type="region of interest" description="Disordered" evidence="1">
    <location>
        <begin position="253"/>
        <end position="272"/>
    </location>
</feature>
<dbReference type="Pfam" id="PF13568">
    <property type="entry name" value="OMP_b-brl_2"/>
    <property type="match status" value="1"/>
</dbReference>
<feature type="transmembrane region" description="Helical" evidence="2">
    <location>
        <begin position="21"/>
        <end position="44"/>
    </location>
</feature>
<dbReference type="AlphaFoldDB" id="A0A3P1CPU6"/>
<keyword evidence="2" id="KW-0472">Membrane</keyword>
<name>A0A3P1CPU6_9BACT</name>
<protein>
    <recommendedName>
        <fullName evidence="3">Outer membrane protein beta-barrel domain-containing protein</fullName>
    </recommendedName>
</protein>
<feature type="domain" description="Outer membrane protein beta-barrel" evidence="3">
    <location>
        <begin position="278"/>
        <end position="437"/>
    </location>
</feature>
<organism evidence="4 5">
    <name type="scientific">Larkinella knui</name>
    <dbReference type="NCBI Taxonomy" id="2025310"/>
    <lineage>
        <taxon>Bacteria</taxon>
        <taxon>Pseudomonadati</taxon>
        <taxon>Bacteroidota</taxon>
        <taxon>Cytophagia</taxon>
        <taxon>Cytophagales</taxon>
        <taxon>Spirosomataceae</taxon>
        <taxon>Larkinella</taxon>
    </lineage>
</organism>
<evidence type="ECO:0000256" key="2">
    <source>
        <dbReference type="SAM" id="Phobius"/>
    </source>
</evidence>
<evidence type="ECO:0000313" key="5">
    <source>
        <dbReference type="Proteomes" id="UP000274271"/>
    </source>
</evidence>
<keyword evidence="5" id="KW-1185">Reference proteome</keyword>
<dbReference type="InterPro" id="IPR025665">
    <property type="entry name" value="Beta-barrel_OMP_2"/>
</dbReference>
<keyword evidence="2" id="KW-1133">Transmembrane helix</keyword>
<gene>
    <name evidence="4" type="ORF">EHT87_11850</name>
</gene>
<evidence type="ECO:0000256" key="1">
    <source>
        <dbReference type="SAM" id="MobiDB-lite"/>
    </source>
</evidence>
<accession>A0A3P1CPU6</accession>
<comment type="caution">
    <text evidence="4">The sequence shown here is derived from an EMBL/GenBank/DDBJ whole genome shotgun (WGS) entry which is preliminary data.</text>
</comment>
<evidence type="ECO:0000313" key="4">
    <source>
        <dbReference type="EMBL" id="RRB15230.1"/>
    </source>
</evidence>
<evidence type="ECO:0000259" key="3">
    <source>
        <dbReference type="Pfam" id="PF13568"/>
    </source>
</evidence>
<reference evidence="4 5" key="1">
    <citation type="submission" date="2018-11" db="EMBL/GenBank/DDBJ databases">
        <authorList>
            <person name="Zhou Z."/>
            <person name="Wang G."/>
        </authorList>
    </citation>
    <scope>NUCLEOTIDE SEQUENCE [LARGE SCALE GENOMIC DNA]</scope>
    <source>
        <strain evidence="4 5">KCTC42998</strain>
    </source>
</reference>
<sequence>MVIEKASRDTVLVNFPKRRYIYQHLLFCVFVLFFLPICMMAQVIPASYKNRIVKLEAEGNKLQHGFIVSERNNRLYIITILTKPVEEYPIDILAIMNDGQRINGRWYKDDKALKNANLMLLSIPKPTNYKLDKITYFTRPVPGQLVALQSGNSPTSISFRISGNPPSTIKLNPASYYKPSDEIIGAPVYLPDRGLIGVISSADAININTTPISVVRDAIRKDDSELFDPEPFNRESDEIIVTNVGETTPVTNSEEITNRSTYPGGKTPTVSEEPDKVHRLRFGVGLGLNFVPKPASPAFDNQNKVKGYISFTLNFRLFQRLILHADPRWNKYQVVFAKDSKYANYALTHMDMESLEIPVGFDYHFSNKANTFFLRIDGSVSNTIAGKYEYIFQGKTYTVPLRSNQKTWQRAAIIGLGAKSKQMRLLVSYYYALDPFINSNELTNTVPQVTPFKQQQTSLKYVSLELGFYF</sequence>
<dbReference type="Proteomes" id="UP000274271">
    <property type="component" value="Unassembled WGS sequence"/>
</dbReference>
<keyword evidence="2" id="KW-0812">Transmembrane</keyword>
<dbReference type="EMBL" id="RQJP01000002">
    <property type="protein sequence ID" value="RRB15230.1"/>
    <property type="molecule type" value="Genomic_DNA"/>
</dbReference>